<dbReference type="InterPro" id="IPR001387">
    <property type="entry name" value="Cro/C1-type_HTH"/>
</dbReference>
<evidence type="ECO:0000313" key="3">
    <source>
        <dbReference type="EMBL" id="MFC5745933.1"/>
    </source>
</evidence>
<dbReference type="CDD" id="cd00093">
    <property type="entry name" value="HTH_XRE"/>
    <property type="match status" value="1"/>
</dbReference>
<accession>A0ABW0ZTX5</accession>
<evidence type="ECO:0000256" key="1">
    <source>
        <dbReference type="SAM" id="MobiDB-lite"/>
    </source>
</evidence>
<reference evidence="4" key="1">
    <citation type="journal article" date="2019" name="Int. J. Syst. Evol. Microbiol.">
        <title>The Global Catalogue of Microorganisms (GCM) 10K type strain sequencing project: providing services to taxonomists for standard genome sequencing and annotation.</title>
        <authorList>
            <consortium name="The Broad Institute Genomics Platform"/>
            <consortium name="The Broad Institute Genome Sequencing Center for Infectious Disease"/>
            <person name="Wu L."/>
            <person name="Ma J."/>
        </authorList>
    </citation>
    <scope>NUCLEOTIDE SEQUENCE [LARGE SCALE GENOMIC DNA]</scope>
    <source>
        <strain evidence="4">KCTC 42087</strain>
    </source>
</reference>
<dbReference type="Proteomes" id="UP001596074">
    <property type="component" value="Unassembled WGS sequence"/>
</dbReference>
<comment type="caution">
    <text evidence="3">The sequence shown here is derived from an EMBL/GenBank/DDBJ whole genome shotgun (WGS) entry which is preliminary data.</text>
</comment>
<dbReference type="Gene3D" id="1.10.260.40">
    <property type="entry name" value="lambda repressor-like DNA-binding domains"/>
    <property type="match status" value="1"/>
</dbReference>
<evidence type="ECO:0000313" key="4">
    <source>
        <dbReference type="Proteomes" id="UP001596074"/>
    </source>
</evidence>
<dbReference type="InterPro" id="IPR043917">
    <property type="entry name" value="DUF5753"/>
</dbReference>
<protein>
    <submittedName>
        <fullName evidence="3">Helix-turn-helix domain-containing protein</fullName>
    </submittedName>
</protein>
<gene>
    <name evidence="3" type="ORF">ACFPZN_09970</name>
</gene>
<name>A0ABW0ZTX5_9ACTN</name>
<dbReference type="SMART" id="SM00530">
    <property type="entry name" value="HTH_XRE"/>
    <property type="match status" value="1"/>
</dbReference>
<sequence length="282" mass="31206">MLATFEQLGDDEPVAPRQKRANVSPALRAFGRRFKRFREAAGLSQERLGVRANPGKGVTGQYISQVEAGKTRCTREFAETMDHELNAKGELIELWDDLVTDAAFPIWFDWPPVENEAVHLDSFQAMVIDGLLQTPAYASALLSGDKEAAEARIKRQSILTREQPAPPSLAVLLDENVLHRDIGGPEVMRDQLEYLVSRIGPFLTVQVVPATGHLGTAGAFKIATLEDRTEVAYVETSARGLTMSEPEDLAAMSRTLLQLRSLALPLNQSIDLIRRTAEEKWS</sequence>
<feature type="region of interest" description="Disordered" evidence="1">
    <location>
        <begin position="1"/>
        <end position="20"/>
    </location>
</feature>
<dbReference type="EMBL" id="JBHSON010000011">
    <property type="protein sequence ID" value="MFC5745933.1"/>
    <property type="molecule type" value="Genomic_DNA"/>
</dbReference>
<organism evidence="3 4">
    <name type="scientific">Actinomadura rugatobispora</name>
    <dbReference type="NCBI Taxonomy" id="1994"/>
    <lineage>
        <taxon>Bacteria</taxon>
        <taxon>Bacillati</taxon>
        <taxon>Actinomycetota</taxon>
        <taxon>Actinomycetes</taxon>
        <taxon>Streptosporangiales</taxon>
        <taxon>Thermomonosporaceae</taxon>
        <taxon>Actinomadura</taxon>
    </lineage>
</organism>
<dbReference type="Pfam" id="PF19054">
    <property type="entry name" value="DUF5753"/>
    <property type="match status" value="1"/>
</dbReference>
<keyword evidence="4" id="KW-1185">Reference proteome</keyword>
<proteinExistence type="predicted"/>
<dbReference type="InterPro" id="IPR010982">
    <property type="entry name" value="Lambda_DNA-bd_dom_sf"/>
</dbReference>
<dbReference type="SUPFAM" id="SSF47413">
    <property type="entry name" value="lambda repressor-like DNA-binding domains"/>
    <property type="match status" value="1"/>
</dbReference>
<dbReference type="Pfam" id="PF13560">
    <property type="entry name" value="HTH_31"/>
    <property type="match status" value="1"/>
</dbReference>
<dbReference type="RefSeq" id="WP_378281554.1">
    <property type="nucleotide sequence ID" value="NZ_JBHSON010000011.1"/>
</dbReference>
<evidence type="ECO:0000259" key="2">
    <source>
        <dbReference type="SMART" id="SM00530"/>
    </source>
</evidence>
<feature type="domain" description="HTH cro/C1-type" evidence="2">
    <location>
        <begin position="33"/>
        <end position="92"/>
    </location>
</feature>